<dbReference type="Gene3D" id="3.30.2130.10">
    <property type="entry name" value="VC0802-like"/>
    <property type="match status" value="1"/>
</dbReference>
<gene>
    <name evidence="2" type="ORF">A6X21_21625</name>
</gene>
<dbReference type="PROSITE" id="PS51671">
    <property type="entry name" value="ACT"/>
    <property type="match status" value="1"/>
</dbReference>
<name>A0A1C3EFT1_9PLAN</name>
<reference evidence="2 3" key="1">
    <citation type="submission" date="2016-05" db="EMBL/GenBank/DDBJ databases">
        <title>Genomic and physiological characterization of Planctopirus sp. isolated from fresh water lake.</title>
        <authorList>
            <person name="Subhash Y."/>
            <person name="Ramana C."/>
        </authorList>
    </citation>
    <scope>NUCLEOTIDE SEQUENCE [LARGE SCALE GENOMIC DNA]</scope>
    <source>
        <strain evidence="2 3">JC280</strain>
    </source>
</reference>
<dbReference type="OrthoDB" id="214068at2"/>
<dbReference type="InterPro" id="IPR045739">
    <property type="entry name" value="ACT_dom_pair"/>
</dbReference>
<dbReference type="PANTHER" id="PTHR40099:SF1">
    <property type="entry name" value="ACETOLACTATE SYNTHASE, SMALL SUBUNIT"/>
    <property type="match status" value="1"/>
</dbReference>
<proteinExistence type="predicted"/>
<dbReference type="InterPro" id="IPR045865">
    <property type="entry name" value="ACT-like_dom_sf"/>
</dbReference>
<dbReference type="RefSeq" id="WP_068847651.1">
    <property type="nucleotide sequence ID" value="NZ_LYDR01000071.1"/>
</dbReference>
<sequence>MQVDIQRQLSIAIENQPGRLGQVGRLLAGRNIHIRAFSVIDNVEQGMVRLVTDNPTATREALTGAGLPVVEAEVVVLEMTDGVGNLATVGEALAKADINIEYAYASTAERGRPAMLILKTAYPAATRDALAQTQELS</sequence>
<dbReference type="Pfam" id="PF19571">
    <property type="entry name" value="ACT_8"/>
    <property type="match status" value="1"/>
</dbReference>
<accession>A0A1C3EFT1</accession>
<organism evidence="2 3">
    <name type="scientific">Planctopirus hydrillae</name>
    <dbReference type="NCBI Taxonomy" id="1841610"/>
    <lineage>
        <taxon>Bacteria</taxon>
        <taxon>Pseudomonadati</taxon>
        <taxon>Planctomycetota</taxon>
        <taxon>Planctomycetia</taxon>
        <taxon>Planctomycetales</taxon>
        <taxon>Planctomycetaceae</taxon>
        <taxon>Planctopirus</taxon>
    </lineage>
</organism>
<dbReference type="AlphaFoldDB" id="A0A1C3EFT1"/>
<keyword evidence="3" id="KW-1185">Reference proteome</keyword>
<protein>
    <recommendedName>
        <fullName evidence="1">ACT domain-containing protein</fullName>
    </recommendedName>
</protein>
<dbReference type="InterPro" id="IPR002912">
    <property type="entry name" value="ACT_dom"/>
</dbReference>
<feature type="domain" description="ACT" evidence="1">
    <location>
        <begin position="74"/>
        <end position="137"/>
    </location>
</feature>
<evidence type="ECO:0000313" key="3">
    <source>
        <dbReference type="Proteomes" id="UP000094828"/>
    </source>
</evidence>
<dbReference type="SUPFAM" id="SSF55021">
    <property type="entry name" value="ACT-like"/>
    <property type="match status" value="2"/>
</dbReference>
<dbReference type="EMBL" id="LYDR01000071">
    <property type="protein sequence ID" value="ODA32116.1"/>
    <property type="molecule type" value="Genomic_DNA"/>
</dbReference>
<evidence type="ECO:0000313" key="2">
    <source>
        <dbReference type="EMBL" id="ODA32116.1"/>
    </source>
</evidence>
<dbReference type="STRING" id="1841610.A6X21_21625"/>
<comment type="caution">
    <text evidence="2">The sequence shown here is derived from an EMBL/GenBank/DDBJ whole genome shotgun (WGS) entry which is preliminary data.</text>
</comment>
<dbReference type="PANTHER" id="PTHR40099">
    <property type="entry name" value="ACETOLACTATE SYNTHASE, SMALL SUBUNIT"/>
    <property type="match status" value="1"/>
</dbReference>
<dbReference type="Proteomes" id="UP000094828">
    <property type="component" value="Unassembled WGS sequence"/>
</dbReference>
<evidence type="ECO:0000259" key="1">
    <source>
        <dbReference type="PROSITE" id="PS51671"/>
    </source>
</evidence>